<dbReference type="SUPFAM" id="SSF54523">
    <property type="entry name" value="Pili subunits"/>
    <property type="match status" value="1"/>
</dbReference>
<evidence type="ECO:0000313" key="11">
    <source>
        <dbReference type="EMBL" id="RDH44589.1"/>
    </source>
</evidence>
<sequence>MRQRIHGFTLLEVLIAVAIFSIIGLAVYQLFNSLLRTQVTVFDHSEQMVDLQKTFYFIRHDLEQWVKRPIRNEFGDKEEAFIIDENTLEFTRLGWDNPLQSWPEHPDGKRSRLQRVKYENVNNELVRYYWRFLDRPPEVKPKKQVLLTDVSDLHYQFLDKQDTWHSDWPPNNTQSTASMPEAVKVIFTHKSLGEMEVWVAMSK</sequence>
<dbReference type="Proteomes" id="UP000257039">
    <property type="component" value="Unassembled WGS sequence"/>
</dbReference>
<dbReference type="AlphaFoldDB" id="A0A4P9VPH1"/>
<gene>
    <name evidence="11" type="primary">gspJ</name>
    <name evidence="11" type="ORF">B9G39_14740</name>
</gene>
<dbReference type="InterPro" id="IPR010055">
    <property type="entry name" value="T2SS_protein-GspJ"/>
</dbReference>
<dbReference type="Pfam" id="PF07963">
    <property type="entry name" value="N_methyl"/>
    <property type="match status" value="1"/>
</dbReference>
<organism evidence="11 12">
    <name type="scientific">Zooshikella ganghwensis</name>
    <dbReference type="NCBI Taxonomy" id="202772"/>
    <lineage>
        <taxon>Bacteria</taxon>
        <taxon>Pseudomonadati</taxon>
        <taxon>Pseudomonadota</taxon>
        <taxon>Gammaproteobacteria</taxon>
        <taxon>Oceanospirillales</taxon>
        <taxon>Zooshikellaceae</taxon>
        <taxon>Zooshikella</taxon>
    </lineage>
</organism>
<evidence type="ECO:0000256" key="3">
    <source>
        <dbReference type="ARBA" id="ARBA00021539"/>
    </source>
</evidence>
<comment type="subcellular location">
    <subcellularLocation>
        <location evidence="1">Cell inner membrane</location>
        <topology evidence="1">Single-pass membrane protein</topology>
    </subcellularLocation>
</comment>
<protein>
    <recommendedName>
        <fullName evidence="3">Type II secretion system protein J</fullName>
    </recommendedName>
</protein>
<dbReference type="EMBL" id="NDXW01000001">
    <property type="protein sequence ID" value="RDH44589.1"/>
    <property type="molecule type" value="Genomic_DNA"/>
</dbReference>
<dbReference type="GO" id="GO:0005886">
    <property type="term" value="C:plasma membrane"/>
    <property type="evidence" value="ECO:0007669"/>
    <property type="project" value="UniProtKB-SubCell"/>
</dbReference>
<dbReference type="GO" id="GO:0015627">
    <property type="term" value="C:type II protein secretion system complex"/>
    <property type="evidence" value="ECO:0007669"/>
    <property type="project" value="InterPro"/>
</dbReference>
<evidence type="ECO:0000256" key="5">
    <source>
        <dbReference type="ARBA" id="ARBA00022481"/>
    </source>
</evidence>
<dbReference type="PANTHER" id="PTHR39583:SF2">
    <property type="entry name" value="TYPE II SECRETION SYSTEM PROTEIN J"/>
    <property type="match status" value="1"/>
</dbReference>
<dbReference type="NCBIfam" id="TIGR02532">
    <property type="entry name" value="IV_pilin_GFxxxE"/>
    <property type="match status" value="1"/>
</dbReference>
<evidence type="ECO:0000256" key="7">
    <source>
        <dbReference type="ARBA" id="ARBA00022692"/>
    </source>
</evidence>
<dbReference type="PROSITE" id="PS00409">
    <property type="entry name" value="PROKAR_NTER_METHYL"/>
    <property type="match status" value="1"/>
</dbReference>
<proteinExistence type="inferred from homology"/>
<accession>A0A4P9VPH1</accession>
<keyword evidence="5" id="KW-0488">Methylation</keyword>
<keyword evidence="8 10" id="KW-1133">Transmembrane helix</keyword>
<dbReference type="InterPro" id="IPR045584">
    <property type="entry name" value="Pilin-like"/>
</dbReference>
<reference evidence="11 12" key="1">
    <citation type="submission" date="2017-04" db="EMBL/GenBank/DDBJ databases">
        <title>Draft genome sequence of Zooshikella ganghwensis VG4 isolated from Red Sea sediments.</title>
        <authorList>
            <person name="Rehman Z."/>
            <person name="Alam I."/>
            <person name="Kamau A."/>
            <person name="Bajic V."/>
            <person name="Leiknes T."/>
        </authorList>
    </citation>
    <scope>NUCLEOTIDE SEQUENCE [LARGE SCALE GENOMIC DNA]</scope>
    <source>
        <strain evidence="11 12">VG4</strain>
    </source>
</reference>
<evidence type="ECO:0000256" key="1">
    <source>
        <dbReference type="ARBA" id="ARBA00004377"/>
    </source>
</evidence>
<dbReference type="PANTHER" id="PTHR39583">
    <property type="entry name" value="TYPE II SECRETION SYSTEM PROTEIN J-RELATED"/>
    <property type="match status" value="1"/>
</dbReference>
<evidence type="ECO:0000256" key="2">
    <source>
        <dbReference type="ARBA" id="ARBA00011084"/>
    </source>
</evidence>
<keyword evidence="6" id="KW-0997">Cell inner membrane</keyword>
<dbReference type="Gene3D" id="3.10.610.10">
    <property type="entry name" value="GSPII I/J protein-like"/>
    <property type="match status" value="1"/>
</dbReference>
<evidence type="ECO:0000256" key="6">
    <source>
        <dbReference type="ARBA" id="ARBA00022519"/>
    </source>
</evidence>
<keyword evidence="9 10" id="KW-0472">Membrane</keyword>
<dbReference type="InterPro" id="IPR051621">
    <property type="entry name" value="T2SS_protein_J"/>
</dbReference>
<keyword evidence="12" id="KW-1185">Reference proteome</keyword>
<keyword evidence="4" id="KW-1003">Cell membrane</keyword>
<evidence type="ECO:0000256" key="9">
    <source>
        <dbReference type="ARBA" id="ARBA00023136"/>
    </source>
</evidence>
<evidence type="ECO:0000256" key="4">
    <source>
        <dbReference type="ARBA" id="ARBA00022475"/>
    </source>
</evidence>
<feature type="transmembrane region" description="Helical" evidence="10">
    <location>
        <begin position="7"/>
        <end position="31"/>
    </location>
</feature>
<dbReference type="Gene3D" id="2.10.70.20">
    <property type="entry name" value="gspk-gspi-gspj complex like domains"/>
    <property type="match status" value="1"/>
</dbReference>
<dbReference type="RefSeq" id="WP_051311663.1">
    <property type="nucleotide sequence ID" value="NZ_JAEVHG010000008.1"/>
</dbReference>
<dbReference type="InterPro" id="IPR012902">
    <property type="entry name" value="N_methyl_site"/>
</dbReference>
<name>A0A4P9VPH1_9GAMM</name>
<dbReference type="GO" id="GO:0015628">
    <property type="term" value="P:protein secretion by the type II secretion system"/>
    <property type="evidence" value="ECO:0007669"/>
    <property type="project" value="InterPro"/>
</dbReference>
<dbReference type="NCBIfam" id="TIGR01711">
    <property type="entry name" value="gspJ"/>
    <property type="match status" value="1"/>
</dbReference>
<dbReference type="Pfam" id="PF11612">
    <property type="entry name" value="T2SSJ"/>
    <property type="match status" value="1"/>
</dbReference>
<keyword evidence="7 10" id="KW-0812">Transmembrane</keyword>
<comment type="similarity">
    <text evidence="2">Belongs to the GSP J family.</text>
</comment>
<evidence type="ECO:0000256" key="8">
    <source>
        <dbReference type="ARBA" id="ARBA00022989"/>
    </source>
</evidence>
<comment type="caution">
    <text evidence="11">The sequence shown here is derived from an EMBL/GenBank/DDBJ whole genome shotgun (WGS) entry which is preliminary data.</text>
</comment>
<evidence type="ECO:0000313" key="12">
    <source>
        <dbReference type="Proteomes" id="UP000257039"/>
    </source>
</evidence>
<evidence type="ECO:0000256" key="10">
    <source>
        <dbReference type="SAM" id="Phobius"/>
    </source>
</evidence>